<dbReference type="EnsemblBacteria" id="AAM04426">
    <property type="protein sequence ID" value="AAM04426"/>
    <property type="gene ID" value="MA_0994"/>
</dbReference>
<dbReference type="RefSeq" id="WP_011021031.1">
    <property type="nucleotide sequence ID" value="NC_003552.1"/>
</dbReference>
<proteinExistence type="predicted"/>
<dbReference type="GeneID" id="1472884"/>
<organism evidence="1 2">
    <name type="scientific">Methanosarcina acetivorans (strain ATCC 35395 / DSM 2834 / JCM 12185 / C2A)</name>
    <dbReference type="NCBI Taxonomy" id="188937"/>
    <lineage>
        <taxon>Archaea</taxon>
        <taxon>Methanobacteriati</taxon>
        <taxon>Methanobacteriota</taxon>
        <taxon>Stenosarchaea group</taxon>
        <taxon>Methanomicrobia</taxon>
        <taxon>Methanosarcinales</taxon>
        <taxon>Methanosarcinaceae</taxon>
        <taxon>Methanosarcina</taxon>
    </lineage>
</organism>
<keyword evidence="2" id="KW-1185">Reference proteome</keyword>
<dbReference type="KEGG" id="mac:MA_0994"/>
<protein>
    <recommendedName>
        <fullName evidence="3">Hydrolase</fullName>
    </recommendedName>
</protein>
<name>Q8TS13_METAC</name>
<dbReference type="Gene3D" id="3.40.50.1820">
    <property type="entry name" value="alpha/beta hydrolase"/>
    <property type="match status" value="1"/>
</dbReference>
<sequence>MWSEAECRRYWASSGGDEALALAATIAGREGEQMLRNFLASMFTPEFPKADIARVTEGSLKMPRSAAAKLLLSVMQADFRDVLPLIQRPTLCIGGKESHLGPEVMPWITSQIPGAKVAMFDTRHFVHLEKPAEFNATACTFLKEVDAASQ</sequence>
<dbReference type="SUPFAM" id="SSF53474">
    <property type="entry name" value="alpha/beta-Hydrolases"/>
    <property type="match status" value="1"/>
</dbReference>
<dbReference type="InterPro" id="IPR029058">
    <property type="entry name" value="AB_hydrolase_fold"/>
</dbReference>
<dbReference type="EMBL" id="AE010299">
    <property type="protein sequence ID" value="AAM04426.1"/>
    <property type="molecule type" value="Genomic_DNA"/>
</dbReference>
<accession>Q8TS13</accession>
<gene>
    <name evidence="1" type="ordered locus">MA_0994</name>
</gene>
<reference evidence="1 2" key="1">
    <citation type="journal article" date="2002" name="Genome Res.">
        <title>The genome of Methanosarcina acetivorans reveals extensive metabolic and physiological diversity.</title>
        <authorList>
            <person name="Galagan J.E."/>
            <person name="Nusbaum C."/>
            <person name="Roy A."/>
            <person name="Endrizzi M.G."/>
            <person name="Macdonald P."/>
            <person name="FitzHugh W."/>
            <person name="Calvo S."/>
            <person name="Engels R."/>
            <person name="Smirnov S."/>
            <person name="Atnoor D."/>
            <person name="Brown A."/>
            <person name="Allen N."/>
            <person name="Naylor J."/>
            <person name="Stange-Thomann N."/>
            <person name="DeArellano K."/>
            <person name="Johnson R."/>
            <person name="Linton L."/>
            <person name="McEwan P."/>
            <person name="McKernan K."/>
            <person name="Talamas J."/>
            <person name="Tirrell A."/>
            <person name="Ye W."/>
            <person name="Zimmer A."/>
            <person name="Barber R.D."/>
            <person name="Cann I."/>
            <person name="Graham D.E."/>
            <person name="Grahame D.A."/>
            <person name="Guss A."/>
            <person name="Hedderich R."/>
            <person name="Ingram-Smith C."/>
            <person name="Kuettner C.H."/>
            <person name="Krzycki J.A."/>
            <person name="Leigh J.A."/>
            <person name="Li W."/>
            <person name="Liu J."/>
            <person name="Mukhopadhyay B."/>
            <person name="Reeve J.N."/>
            <person name="Smith K."/>
            <person name="Springer T.A."/>
            <person name="Umayam L.A."/>
            <person name="White O."/>
            <person name="White R.H."/>
            <person name="de Macario E.C."/>
            <person name="Ferry J.G."/>
            <person name="Jarrell K.F."/>
            <person name="Jing H."/>
            <person name="Macario A.J.L."/>
            <person name="Paulsen I."/>
            <person name="Pritchett M."/>
            <person name="Sowers K.R."/>
            <person name="Swanson R.V."/>
            <person name="Zinder S.H."/>
            <person name="Lander E."/>
            <person name="Metcalf W.W."/>
            <person name="Birren B."/>
        </authorList>
    </citation>
    <scope>NUCLEOTIDE SEQUENCE [LARGE SCALE GENOMIC DNA]</scope>
    <source>
        <strain evidence="2">ATCC 35395 / DSM 2834 / JCM 12185 / C2A</strain>
    </source>
</reference>
<evidence type="ECO:0000313" key="1">
    <source>
        <dbReference type="EMBL" id="AAM04426.1"/>
    </source>
</evidence>
<dbReference type="Proteomes" id="UP000002487">
    <property type="component" value="Chromosome"/>
</dbReference>
<dbReference type="HOGENOM" id="CLU_1736395_0_0_2"/>
<dbReference type="STRING" id="188937.MA_0994"/>
<dbReference type="AlphaFoldDB" id="Q8TS13"/>
<evidence type="ECO:0000313" key="2">
    <source>
        <dbReference type="Proteomes" id="UP000002487"/>
    </source>
</evidence>
<evidence type="ECO:0008006" key="3">
    <source>
        <dbReference type="Google" id="ProtNLM"/>
    </source>
</evidence>
<dbReference type="InParanoid" id="Q8TS13"/>